<dbReference type="Proteomes" id="UP000335415">
    <property type="component" value="Unassembled WGS sequence"/>
</dbReference>
<accession>A0A5J5G5Y8</accession>
<keyword evidence="3" id="KW-1185">Reference proteome</keyword>
<comment type="caution">
    <text evidence="1">The sequence shown here is derived from an EMBL/GenBank/DDBJ whole genome shotgun (WGS) entry which is preliminary data.</text>
</comment>
<dbReference type="OrthoDB" id="6564473at2"/>
<protein>
    <recommendedName>
        <fullName evidence="4">DUF3592 domain-containing protein</fullName>
    </recommendedName>
</protein>
<evidence type="ECO:0008006" key="4">
    <source>
        <dbReference type="Google" id="ProtNLM"/>
    </source>
</evidence>
<name>A0A5J5G5Y8_9GAMM</name>
<evidence type="ECO:0000313" key="2">
    <source>
        <dbReference type="EMBL" id="KAA9003076.1"/>
    </source>
</evidence>
<dbReference type="AlphaFoldDB" id="A0A5J5G5Y8"/>
<dbReference type="RefSeq" id="WP_150433607.1">
    <property type="nucleotide sequence ID" value="NZ_VYKJ01000001.1"/>
</dbReference>
<gene>
    <name evidence="1" type="ORF">FJU30_01160</name>
    <name evidence="2" type="ORF">FJU30_03605</name>
</gene>
<reference evidence="1 3" key="1">
    <citation type="submission" date="2019-09" db="EMBL/GenBank/DDBJ databases">
        <authorList>
            <person name="Li Y."/>
        </authorList>
    </citation>
    <scope>NUCLEOTIDE SEQUENCE [LARGE SCALE GENOMIC DNA]</scope>
    <source>
        <strain evidence="1 3">L3-3HA</strain>
    </source>
</reference>
<evidence type="ECO:0000313" key="1">
    <source>
        <dbReference type="EMBL" id="KAA9002636.1"/>
    </source>
</evidence>
<evidence type="ECO:0000313" key="3">
    <source>
        <dbReference type="Proteomes" id="UP000335415"/>
    </source>
</evidence>
<dbReference type="EMBL" id="VYKJ01000001">
    <property type="protein sequence ID" value="KAA9003076.1"/>
    <property type="molecule type" value="Genomic_DNA"/>
</dbReference>
<dbReference type="EMBL" id="VYKJ01000001">
    <property type="protein sequence ID" value="KAA9002636.1"/>
    <property type="molecule type" value="Genomic_DNA"/>
</dbReference>
<organism evidence="1 3">
    <name type="scientific">Affinibrenneria salicis</name>
    <dbReference type="NCBI Taxonomy" id="2590031"/>
    <lineage>
        <taxon>Bacteria</taxon>
        <taxon>Pseudomonadati</taxon>
        <taxon>Pseudomonadota</taxon>
        <taxon>Gammaproteobacteria</taxon>
        <taxon>Enterobacterales</taxon>
        <taxon>Pectobacteriaceae</taxon>
        <taxon>Affinibrenneria</taxon>
    </lineage>
</organism>
<proteinExistence type="predicted"/>
<sequence length="109" mass="12448">MKEIIVIFVIIGFCFYMGRDFYINNQINKNGVIATAKIIKAKHLSGNDGGSINGRFQVYFINEHGNEEELTFDTTIPQLYAPRVQADMAIDIKYLPNDHSKALFIFKDN</sequence>